<dbReference type="SUPFAM" id="SSF55874">
    <property type="entry name" value="ATPase domain of HSP90 chaperone/DNA topoisomerase II/histidine kinase"/>
    <property type="match status" value="1"/>
</dbReference>
<accession>A0A6N6JKZ3</accession>
<dbReference type="RefSeq" id="WP_159810554.1">
    <property type="nucleotide sequence ID" value="NZ_BLJE01000007.1"/>
</dbReference>
<evidence type="ECO:0000313" key="1">
    <source>
        <dbReference type="EMBL" id="GFE66991.1"/>
    </source>
</evidence>
<organism evidence="1 2">
    <name type="scientific">Litoreibacter roseus</name>
    <dbReference type="NCBI Taxonomy" id="2601869"/>
    <lineage>
        <taxon>Bacteria</taxon>
        <taxon>Pseudomonadati</taxon>
        <taxon>Pseudomonadota</taxon>
        <taxon>Alphaproteobacteria</taxon>
        <taxon>Rhodobacterales</taxon>
        <taxon>Roseobacteraceae</taxon>
        <taxon>Litoreibacter</taxon>
    </lineage>
</organism>
<dbReference type="EMBL" id="BLJE01000007">
    <property type="protein sequence ID" value="GFE66991.1"/>
    <property type="molecule type" value="Genomic_DNA"/>
</dbReference>
<gene>
    <name evidence="1" type="ORF">KIN_40650</name>
</gene>
<sequence length="651" mass="73611">MTRTIEVVAQKDFWQRLAAGSPLRALSELVSNSFDADASTVRISLSMNQLGLVTKVVVKDDGEGISYSATEHLFSQLGNSWKMSAVRSRSKKRLLQGKNGEGRFRALSLGEIVTWSTVYEEDGRRLQYQISTQEKSIGTFEISDISEAKAKATGTTVTIENIFEKTASYFSKDRQEDLLHSFAPYLNKYRDADLYFDGKRIDVGGLVASAKETKIGPLKLSGGIKISAVLEILEWSSDLGRAFYLCDETGFTISERPPEIRAPGFSFSAYVKSSHISQLQASSLADIDMEEGLIRLVKEAREILSRHFRDREKQKAESLIQKWRDERVYPFADAEDTPVIRQTKKIFNMCAVTINKHAKDFDAQGKVSKALSFRLLREVIEDRPADLTRILSDVLNLSKDKRKQFASLLNKTALTDIIDTVAFVDHRLNAARGLRSLVCYTSTRKTVKERQHIHQIVERNPWLFGEEFALGQSESSLTNSLKEHLRRLKRPVEVLHPVLLPGGKNARIDIMLCQTNKISGRTDDHHLIIELKRAKKKLDLGDFSQLMKYADAIMKDVRYEKTGVKWSFWLVGVSLAPELESLAEASDRPRGCAHVFKEGEGSIWVKTWGQVLHDCISRHEFVREKLDIAISDEEAVAYLNEIYPEFVPQAG</sequence>
<dbReference type="Proteomes" id="UP000436822">
    <property type="component" value="Unassembled WGS sequence"/>
</dbReference>
<proteinExistence type="predicted"/>
<protein>
    <recommendedName>
        <fullName evidence="3">Histidine kinase/DNA gyrase B/HSP90-like ATPase</fullName>
    </recommendedName>
</protein>
<name>A0A6N6JKZ3_9RHOB</name>
<evidence type="ECO:0008006" key="3">
    <source>
        <dbReference type="Google" id="ProtNLM"/>
    </source>
</evidence>
<dbReference type="AlphaFoldDB" id="A0A6N6JKZ3"/>
<dbReference type="Gene3D" id="3.30.565.10">
    <property type="entry name" value="Histidine kinase-like ATPase, C-terminal domain"/>
    <property type="match status" value="1"/>
</dbReference>
<dbReference type="OrthoDB" id="8765545at2"/>
<dbReference type="InterPro" id="IPR036890">
    <property type="entry name" value="HATPase_C_sf"/>
</dbReference>
<dbReference type="Pfam" id="PF13589">
    <property type="entry name" value="HATPase_c_3"/>
    <property type="match status" value="1"/>
</dbReference>
<comment type="caution">
    <text evidence="1">The sequence shown here is derived from an EMBL/GenBank/DDBJ whole genome shotgun (WGS) entry which is preliminary data.</text>
</comment>
<evidence type="ECO:0000313" key="2">
    <source>
        <dbReference type="Proteomes" id="UP000436822"/>
    </source>
</evidence>
<reference evidence="1 2" key="1">
    <citation type="submission" date="2019-12" db="EMBL/GenBank/DDBJ databases">
        <title>Litoreibacter badius sp. nov., a novel bacteriochlorophyll a-containing bacterium in the genus Litoreibacter.</title>
        <authorList>
            <person name="Kanamuro M."/>
            <person name="Takabe Y."/>
            <person name="Mori K."/>
            <person name="Takaichi S."/>
            <person name="Hanada S."/>
        </authorList>
    </citation>
    <scope>NUCLEOTIDE SEQUENCE [LARGE SCALE GENOMIC DNA]</scope>
    <source>
        <strain evidence="1 2">K6</strain>
    </source>
</reference>
<keyword evidence="2" id="KW-1185">Reference proteome</keyword>